<dbReference type="EMBL" id="JAYKXN010000003">
    <property type="protein sequence ID" value="KAK7300138.1"/>
    <property type="molecule type" value="Genomic_DNA"/>
</dbReference>
<feature type="compositionally biased region" description="Basic and acidic residues" evidence="1">
    <location>
        <begin position="1"/>
        <end position="17"/>
    </location>
</feature>
<gene>
    <name evidence="2" type="ORF">RJT34_10973</name>
</gene>
<accession>A0AAN9PJ52</accession>
<protein>
    <submittedName>
        <fullName evidence="2">Uncharacterized protein</fullName>
    </submittedName>
</protein>
<evidence type="ECO:0000256" key="1">
    <source>
        <dbReference type="SAM" id="MobiDB-lite"/>
    </source>
</evidence>
<keyword evidence="3" id="KW-1185">Reference proteome</keyword>
<evidence type="ECO:0000313" key="3">
    <source>
        <dbReference type="Proteomes" id="UP001359559"/>
    </source>
</evidence>
<reference evidence="2 3" key="1">
    <citation type="submission" date="2024-01" db="EMBL/GenBank/DDBJ databases">
        <title>The genomes of 5 underutilized Papilionoideae crops provide insights into root nodulation and disease resistance.</title>
        <authorList>
            <person name="Yuan L."/>
        </authorList>
    </citation>
    <scope>NUCLEOTIDE SEQUENCE [LARGE SCALE GENOMIC DNA]</scope>
    <source>
        <strain evidence="2">LY-2023</strain>
        <tissue evidence="2">Leaf</tissue>
    </source>
</reference>
<sequence>MKQCKTKQESKSEHAPESEAQSINCLLRKGIVTAYVCAVPRYLTPRYAMSNSENWKIHARENVQYNLYGL</sequence>
<proteinExistence type="predicted"/>
<dbReference type="AlphaFoldDB" id="A0AAN9PJ52"/>
<organism evidence="2 3">
    <name type="scientific">Clitoria ternatea</name>
    <name type="common">Butterfly pea</name>
    <dbReference type="NCBI Taxonomy" id="43366"/>
    <lineage>
        <taxon>Eukaryota</taxon>
        <taxon>Viridiplantae</taxon>
        <taxon>Streptophyta</taxon>
        <taxon>Embryophyta</taxon>
        <taxon>Tracheophyta</taxon>
        <taxon>Spermatophyta</taxon>
        <taxon>Magnoliopsida</taxon>
        <taxon>eudicotyledons</taxon>
        <taxon>Gunneridae</taxon>
        <taxon>Pentapetalae</taxon>
        <taxon>rosids</taxon>
        <taxon>fabids</taxon>
        <taxon>Fabales</taxon>
        <taxon>Fabaceae</taxon>
        <taxon>Papilionoideae</taxon>
        <taxon>50 kb inversion clade</taxon>
        <taxon>NPAAA clade</taxon>
        <taxon>indigoferoid/millettioid clade</taxon>
        <taxon>Phaseoleae</taxon>
        <taxon>Clitoria</taxon>
    </lineage>
</organism>
<evidence type="ECO:0000313" key="2">
    <source>
        <dbReference type="EMBL" id="KAK7300138.1"/>
    </source>
</evidence>
<dbReference type="Proteomes" id="UP001359559">
    <property type="component" value="Unassembled WGS sequence"/>
</dbReference>
<feature type="region of interest" description="Disordered" evidence="1">
    <location>
        <begin position="1"/>
        <end position="20"/>
    </location>
</feature>
<comment type="caution">
    <text evidence="2">The sequence shown here is derived from an EMBL/GenBank/DDBJ whole genome shotgun (WGS) entry which is preliminary data.</text>
</comment>
<name>A0AAN9PJ52_CLITE</name>